<name>A0ABU7LFB7_9NOCA</name>
<dbReference type="SUPFAM" id="SSF103642">
    <property type="entry name" value="Sec-C motif"/>
    <property type="match status" value="1"/>
</dbReference>
<sequence>MTDFDYDLAADDALIAAVLPLLREHGPLTLDEIRERLASGDAADDLILPIDELPDHPMLVYLSDGRYAAFDELLGGRVLTHRLTEAEVASAVLPVDEIHPLLVFVTGDEDYDLVEIDREPDRLEDRGIADLAPFGNEALVFPRGAFAELSPGDLVSATVTETGLMIAPATAETDTVPELAAVLGESLASGDPAYLESSVFSAMFEVPTAFTVPSLPLSEQIETAGLEVSGGLVAPPGFDFAGYLARSAVDSYAEQVGVPVEAVPGVVLFASLVDAISDGDDSDLESRFAEGKSGLFAALADTDVAMTVVDELLEQAIDPASIERAALWMKDHGPRKVAAAAFWIAGKAAETAARVDDAARYFERSTDLDSEFDPALEDLARYLSDSGDAVRALSLLGRSIDGPDHPLYAVLETFQPIERPDLGRNDRCWCGSGRKYKACHLGKAEYTLEDRAPWLYFKACMQMTQVSWRDHRFALAEARSGYSDNDDDLFEALSDPLLDDVMLGEGGGLAEFAEARGHLLPDDERELLARWLPVERSVHEVEAVRVGEGLTLRDIRTGERRNLTAPEVGEDVPVGGLLCARVVPVADTWRILGAATPVTQEQSDAIVRLIGDSGQVDVYAGVVLVELLTDFSLSAQATDG</sequence>
<proteinExistence type="predicted"/>
<evidence type="ECO:0000313" key="2">
    <source>
        <dbReference type="Proteomes" id="UP001336020"/>
    </source>
</evidence>
<accession>A0ABU7LFB7</accession>
<dbReference type="RefSeq" id="WP_330134831.1">
    <property type="nucleotide sequence ID" value="NZ_JAUTXY010000009.1"/>
</dbReference>
<keyword evidence="2" id="KW-1185">Reference proteome</keyword>
<dbReference type="EMBL" id="JAUTXY010000009">
    <property type="protein sequence ID" value="MEE2059607.1"/>
    <property type="molecule type" value="Genomic_DNA"/>
</dbReference>
<dbReference type="Proteomes" id="UP001336020">
    <property type="component" value="Unassembled WGS sequence"/>
</dbReference>
<gene>
    <name evidence="1" type="ORF">Q7514_18985</name>
</gene>
<organism evidence="1 2">
    <name type="scientific">Rhodococcus artemisiae</name>
    <dbReference type="NCBI Taxonomy" id="714159"/>
    <lineage>
        <taxon>Bacteria</taxon>
        <taxon>Bacillati</taxon>
        <taxon>Actinomycetota</taxon>
        <taxon>Actinomycetes</taxon>
        <taxon>Mycobacteriales</taxon>
        <taxon>Nocardiaceae</taxon>
        <taxon>Rhodococcus</taxon>
    </lineage>
</organism>
<dbReference type="Pfam" id="PF02810">
    <property type="entry name" value="SEC-C"/>
    <property type="match status" value="1"/>
</dbReference>
<protein>
    <submittedName>
        <fullName evidence="1">SEC-C domain-containing protein</fullName>
    </submittedName>
</protein>
<dbReference type="InterPro" id="IPR004027">
    <property type="entry name" value="SEC_C_motif"/>
</dbReference>
<evidence type="ECO:0000313" key="1">
    <source>
        <dbReference type="EMBL" id="MEE2059607.1"/>
    </source>
</evidence>
<dbReference type="Gene3D" id="3.10.450.50">
    <property type="match status" value="1"/>
</dbReference>
<reference evidence="1 2" key="1">
    <citation type="submission" date="2023-07" db="EMBL/GenBank/DDBJ databases">
        <authorList>
            <person name="Girao M."/>
            <person name="Carvalho M.F."/>
        </authorList>
    </citation>
    <scope>NUCLEOTIDE SEQUENCE [LARGE SCALE GENOMIC DNA]</scope>
    <source>
        <strain evidence="1 2">YIM65754</strain>
    </source>
</reference>
<comment type="caution">
    <text evidence="1">The sequence shown here is derived from an EMBL/GenBank/DDBJ whole genome shotgun (WGS) entry which is preliminary data.</text>
</comment>